<evidence type="ECO:0000313" key="2">
    <source>
        <dbReference type="EMBL" id="PAV12895.1"/>
    </source>
</evidence>
<reference evidence="2 3" key="1">
    <citation type="journal article" date="2017" name="BMC Genomics">
        <title>Genomic analysis of methanogenic archaea reveals a shift towards energy conservation.</title>
        <authorList>
            <person name="Gilmore S.P."/>
            <person name="Henske J.K."/>
            <person name="Sexton J.A."/>
            <person name="Solomon K.V."/>
            <person name="Seppala S."/>
            <person name="Yoo J.I."/>
            <person name="Huyett L.M."/>
            <person name="Pressman A."/>
            <person name="Cogan J.Z."/>
            <person name="Kivenson V."/>
            <person name="Peng X."/>
            <person name="Tan Y."/>
            <person name="Valentine D.L."/>
            <person name="O'Malley M.A."/>
        </authorList>
    </citation>
    <scope>NUCLEOTIDE SEQUENCE [LARGE SCALE GENOMIC DNA]</scope>
    <source>
        <strain evidence="2 3">MC-15</strain>
    </source>
</reference>
<dbReference type="AlphaFoldDB" id="A0A2A2HUA4"/>
<dbReference type="EMBL" id="LMVP01000158">
    <property type="protein sequence ID" value="PAV12895.1"/>
    <property type="molecule type" value="Genomic_DNA"/>
</dbReference>
<proteinExistence type="predicted"/>
<keyword evidence="1" id="KW-1133">Transmembrane helix</keyword>
<feature type="transmembrane region" description="Helical" evidence="1">
    <location>
        <begin position="76"/>
        <end position="97"/>
    </location>
</feature>
<gene>
    <name evidence="2" type="ORF">ASJ81_19325</name>
</gene>
<keyword evidence="1" id="KW-0812">Transmembrane</keyword>
<accession>A0A2A2HUA4</accession>
<organism evidence="2 3">
    <name type="scientific">Methanosarcina spelaei</name>
    <dbReference type="NCBI Taxonomy" id="1036679"/>
    <lineage>
        <taxon>Archaea</taxon>
        <taxon>Methanobacteriati</taxon>
        <taxon>Methanobacteriota</taxon>
        <taxon>Stenosarchaea group</taxon>
        <taxon>Methanomicrobia</taxon>
        <taxon>Methanosarcinales</taxon>
        <taxon>Methanosarcinaceae</taxon>
        <taxon>Methanosarcina</taxon>
    </lineage>
</organism>
<evidence type="ECO:0000313" key="3">
    <source>
        <dbReference type="Proteomes" id="UP000218164"/>
    </source>
</evidence>
<evidence type="ECO:0000256" key="1">
    <source>
        <dbReference type="SAM" id="Phobius"/>
    </source>
</evidence>
<keyword evidence="3" id="KW-1185">Reference proteome</keyword>
<comment type="caution">
    <text evidence="2">The sequence shown here is derived from an EMBL/GenBank/DDBJ whole genome shotgun (WGS) entry which is preliminary data.</text>
</comment>
<sequence length="110" mass="13615">MGDCLIDKRERVKMPVELRYHFRCKNDPTCKGHHIILLDWELNELARNIMQKDIDTASIEEKIRNKFYDYMKERDLYFVMGTHFRFKTWMIIGIFYLRKEDKKQKNLFDF</sequence>
<name>A0A2A2HUA4_9EURY</name>
<protein>
    <submittedName>
        <fullName evidence="2">Uncharacterized protein</fullName>
    </submittedName>
</protein>
<dbReference type="Proteomes" id="UP000218164">
    <property type="component" value="Unassembled WGS sequence"/>
</dbReference>
<keyword evidence="1" id="KW-0472">Membrane</keyword>